<comment type="caution">
    <text evidence="2">The sequence shown here is derived from an EMBL/GenBank/DDBJ whole genome shotgun (WGS) entry which is preliminary data.</text>
</comment>
<feature type="compositionally biased region" description="Polar residues" evidence="1">
    <location>
        <begin position="736"/>
        <end position="747"/>
    </location>
</feature>
<dbReference type="Proteomes" id="UP000248214">
    <property type="component" value="Unassembled WGS sequence"/>
</dbReference>
<dbReference type="EMBL" id="PDOD01000003">
    <property type="protein sequence ID" value="PYZ92703.1"/>
    <property type="molecule type" value="Genomic_DNA"/>
</dbReference>
<dbReference type="PANTHER" id="PTHR33747">
    <property type="entry name" value="UPF0225 PROTEIN SCO1677"/>
    <property type="match status" value="1"/>
</dbReference>
<feature type="compositionally biased region" description="Acidic residues" evidence="1">
    <location>
        <begin position="449"/>
        <end position="458"/>
    </location>
</feature>
<feature type="compositionally biased region" description="Acidic residues" evidence="1">
    <location>
        <begin position="471"/>
        <end position="563"/>
    </location>
</feature>
<gene>
    <name evidence="2" type="ORF">CR194_13685</name>
</gene>
<feature type="compositionally biased region" description="Basic and acidic residues" evidence="1">
    <location>
        <begin position="767"/>
        <end position="778"/>
    </location>
</feature>
<feature type="compositionally biased region" description="Basic and acidic residues" evidence="1">
    <location>
        <begin position="680"/>
        <end position="703"/>
    </location>
</feature>
<dbReference type="Pfam" id="PF02810">
    <property type="entry name" value="SEC-C"/>
    <property type="match status" value="1"/>
</dbReference>
<dbReference type="Gene3D" id="3.10.450.50">
    <property type="match status" value="1"/>
</dbReference>
<feature type="compositionally biased region" description="Acidic residues" evidence="1">
    <location>
        <begin position="575"/>
        <end position="593"/>
    </location>
</feature>
<evidence type="ECO:0000313" key="3">
    <source>
        <dbReference type="Proteomes" id="UP000248214"/>
    </source>
</evidence>
<proteinExistence type="predicted"/>
<feature type="compositionally biased region" description="Basic and acidic residues" evidence="1">
    <location>
        <begin position="425"/>
        <end position="441"/>
    </location>
</feature>
<name>A0A323TJ35_9BACI</name>
<dbReference type="PANTHER" id="PTHR33747:SF1">
    <property type="entry name" value="ADENYLATE CYCLASE-ASSOCIATED CAP C-TERMINAL DOMAIN-CONTAINING PROTEIN"/>
    <property type="match status" value="1"/>
</dbReference>
<organism evidence="2 3">
    <name type="scientific">Salipaludibacillus keqinensis</name>
    <dbReference type="NCBI Taxonomy" id="2045207"/>
    <lineage>
        <taxon>Bacteria</taxon>
        <taxon>Bacillati</taxon>
        <taxon>Bacillota</taxon>
        <taxon>Bacilli</taxon>
        <taxon>Bacillales</taxon>
        <taxon>Bacillaceae</taxon>
    </lineage>
</organism>
<feature type="region of interest" description="Disordered" evidence="1">
    <location>
        <begin position="425"/>
        <end position="802"/>
    </location>
</feature>
<feature type="compositionally biased region" description="Basic and acidic residues" evidence="1">
    <location>
        <begin position="394"/>
        <end position="408"/>
    </location>
</feature>
<protein>
    <recommendedName>
        <fullName evidence="4">SEC-C motif-containing protein</fullName>
    </recommendedName>
</protein>
<keyword evidence="3" id="KW-1185">Reference proteome</keyword>
<feature type="region of interest" description="Disordered" evidence="1">
    <location>
        <begin position="384"/>
        <end position="413"/>
    </location>
</feature>
<accession>A0A323TJ35</accession>
<dbReference type="SUPFAM" id="SSF103642">
    <property type="entry name" value="Sec-C motif"/>
    <property type="match status" value="1"/>
</dbReference>
<dbReference type="AlphaFoldDB" id="A0A323TJ35"/>
<evidence type="ECO:0000313" key="2">
    <source>
        <dbReference type="EMBL" id="PYZ92703.1"/>
    </source>
</evidence>
<dbReference type="InterPro" id="IPR004027">
    <property type="entry name" value="SEC_C_motif"/>
</dbReference>
<sequence length="811" mass="92058">MFGQSFLGKIETHLVSDDYMVRQFVLDILDSSFIGTENTFMLGLEANEKNRRDRDSSEHLTYLKHLPMPEEGMRHLLLALRQENLPSDQADGYIRLLNHADPCLAQKLKEDLSAVLKEKGLNVKNMSFYTDLCSDPNDVISQKLQYVIKNLETSKSFKKDVYLLGKQIMEMIARRGFHGPNELLNSIRKMRKKPTLSFQDLYYLVLAGQMETEVVVPDMVALVPIHKSNEQFLEEFADAMVKIGTNRVVDAVLPLLDDNEVRFHAIDIIGKIKTDYAQRVLLEEFSRETRVDSKTLIAACLCEQLSAQAIPMIESFIEEGYEKRLLTLEGPLYCNCLINGINHPKLQQWKEIAGHEGYSSEPEPEADLDSVDLPSNEEDVAIEVASEPSQSDIQEEKIETKEAPDQKKPEKKKKSYLELLLEAESKSTSRLAFEEEPKVQEESYSIELEPQDLEDQADTDVQSELVKELASEEEAQAEEVEFGSEASFDEEEQPQEVDLESEASSDEEEQPQEIEFESEASSDEEEQLQEVELEIEASSDEEEQPSEVELEIEPSSAEEEEPLDIQLESEVRPDDMEDEESTGIQSDEVETKDEEVIHTQTAHQEEVQEPTMGDNPEDEMESQLENDPILEEKDEDLEDEKSETEVSTEDSNSELELRDEGITLSEATQQNLDPVAEDAPLNKKEEIESKSSNDQIWVEKKGDEQEEKQDSISTDDSIPPLTTEWESAEHGELDQSETASSLETVTPSDEKKPKPATQPEQTPVSYEEIKAAVERLYRAGEQSQTRRKQVKVGRNDPCPCGSGKKYKKCCM</sequence>
<evidence type="ECO:0008006" key="4">
    <source>
        <dbReference type="Google" id="ProtNLM"/>
    </source>
</evidence>
<evidence type="ECO:0000256" key="1">
    <source>
        <dbReference type="SAM" id="MobiDB-lite"/>
    </source>
</evidence>
<feature type="compositionally biased region" description="Acidic residues" evidence="1">
    <location>
        <begin position="615"/>
        <end position="653"/>
    </location>
</feature>
<reference evidence="2 3" key="1">
    <citation type="submission" date="2017-10" db="EMBL/GenBank/DDBJ databases">
        <title>Bacillus sp. nov., a halophilic bacterium isolated from a Keqin Lake.</title>
        <authorList>
            <person name="Wang H."/>
        </authorList>
    </citation>
    <scope>NUCLEOTIDE SEQUENCE [LARGE SCALE GENOMIC DNA]</scope>
    <source>
        <strain evidence="2 3">KQ-12</strain>
    </source>
</reference>